<feature type="domain" description="CarD-like/TRCF RNAP-interacting" evidence="1">
    <location>
        <begin position="43"/>
        <end position="153"/>
    </location>
</feature>
<dbReference type="PANTHER" id="PTHR38447:SF1">
    <property type="entry name" value="RNA POLYMERASE-BINDING TRANSCRIPTION FACTOR CARD"/>
    <property type="match status" value="1"/>
</dbReference>
<dbReference type="InterPro" id="IPR042215">
    <property type="entry name" value="CarD-like_C"/>
</dbReference>
<dbReference type="Pfam" id="PF02559">
    <property type="entry name" value="CarD_TRCF_RID"/>
    <property type="match status" value="1"/>
</dbReference>
<name>A0A2Z5ZCZ6_9PROT</name>
<dbReference type="Pfam" id="PF21095">
    <property type="entry name" value="CarD_C"/>
    <property type="match status" value="1"/>
</dbReference>
<gene>
    <name evidence="2" type="ORF">AcetOrient_orf00049</name>
</gene>
<reference evidence="2 3" key="1">
    <citation type="submission" date="2018-02" db="EMBL/GenBank/DDBJ databases">
        <title>Acetobacter orientalis genome.</title>
        <authorList>
            <person name="Nakashima N."/>
            <person name="Tamura T."/>
        </authorList>
    </citation>
    <scope>NUCLEOTIDE SEQUENCE [LARGE SCALE GENOMIC DNA]</scope>
    <source>
        <strain evidence="2 3">FAN1</strain>
    </source>
</reference>
<dbReference type="Gene3D" id="1.20.58.1290">
    <property type="entry name" value="CarD-like, C-terminal domain"/>
    <property type="match status" value="1"/>
</dbReference>
<dbReference type="Proteomes" id="UP000270034">
    <property type="component" value="Chromosome"/>
</dbReference>
<dbReference type="PANTHER" id="PTHR38447">
    <property type="entry name" value="TRANSCRIPTION FACTOR YDEB-RELATED"/>
    <property type="match status" value="1"/>
</dbReference>
<dbReference type="Gene3D" id="2.40.10.170">
    <property type="match status" value="1"/>
</dbReference>
<dbReference type="EMBL" id="AP018515">
    <property type="protein sequence ID" value="BBC78378.1"/>
    <property type="molecule type" value="Genomic_DNA"/>
</dbReference>
<dbReference type="AlphaFoldDB" id="A0A2Z5ZCZ6"/>
<dbReference type="KEGG" id="aot:AcetOri_orf00049"/>
<dbReference type="SMART" id="SM01058">
    <property type="entry name" value="CarD_TRCF"/>
    <property type="match status" value="1"/>
</dbReference>
<dbReference type="InterPro" id="IPR052531">
    <property type="entry name" value="CarD-like_regulator"/>
</dbReference>
<dbReference type="InterPro" id="IPR003711">
    <property type="entry name" value="CarD-like/TRCF_RID"/>
</dbReference>
<dbReference type="InterPro" id="IPR036101">
    <property type="entry name" value="CarD-like/TRCF_RID_sf"/>
</dbReference>
<dbReference type="GO" id="GO:0009303">
    <property type="term" value="P:rRNA transcription"/>
    <property type="evidence" value="ECO:0007669"/>
    <property type="project" value="TreeGrafter"/>
</dbReference>
<evidence type="ECO:0000313" key="3">
    <source>
        <dbReference type="Proteomes" id="UP000270034"/>
    </source>
</evidence>
<proteinExistence type="predicted"/>
<accession>A0A2Z5ZCZ6</accession>
<organism evidence="2 3">
    <name type="scientific">Acetobacter orientalis</name>
    <dbReference type="NCBI Taxonomy" id="146474"/>
    <lineage>
        <taxon>Bacteria</taxon>
        <taxon>Pseudomonadati</taxon>
        <taxon>Pseudomonadota</taxon>
        <taxon>Alphaproteobacteria</taxon>
        <taxon>Acetobacterales</taxon>
        <taxon>Acetobacteraceae</taxon>
        <taxon>Acetobacter</taxon>
    </lineage>
</organism>
<sequence length="202" mass="22117">MLYTLVMSTFRTTPKGGVTDAMARTAAATTAAQAKTKVRDDDPFQEGDAIVYAAHGVGRVDRIGVDEIAGTKLEVIQISFPGNQMTLRIPLMKARKAGLRKIVSREIVDKAMAIIKGKPHVSKGMWARRAVAYQEKINSGDLVQIAEVLRDLRRNVDSLDGSFSERKLFEAAQERFVAEVAVLEKKDPADVLTSLTEVMKAA</sequence>
<dbReference type="InterPro" id="IPR048792">
    <property type="entry name" value="CarD_C"/>
</dbReference>
<evidence type="ECO:0000313" key="2">
    <source>
        <dbReference type="EMBL" id="BBC78378.1"/>
    </source>
</evidence>
<protein>
    <submittedName>
        <fullName evidence="2">CarD family transcriptional regulator</fullName>
    </submittedName>
</protein>
<evidence type="ECO:0000259" key="1">
    <source>
        <dbReference type="SMART" id="SM01058"/>
    </source>
</evidence>
<dbReference type="SUPFAM" id="SSF141259">
    <property type="entry name" value="CarD-like"/>
    <property type="match status" value="1"/>
</dbReference>